<reference evidence="2 3" key="1">
    <citation type="submission" date="2019-04" db="EMBL/GenBank/DDBJ databases">
        <title>Draft genome of the big-headed turtle Platysternon megacephalum.</title>
        <authorList>
            <person name="Gong S."/>
        </authorList>
    </citation>
    <scope>NUCLEOTIDE SEQUENCE [LARGE SCALE GENOMIC DNA]</scope>
    <source>
        <strain evidence="2">DO16091913</strain>
        <tissue evidence="2">Muscle</tissue>
    </source>
</reference>
<feature type="compositionally biased region" description="Low complexity" evidence="1">
    <location>
        <begin position="111"/>
        <end position="122"/>
    </location>
</feature>
<accession>A0A4D9DHC4</accession>
<evidence type="ECO:0000313" key="3">
    <source>
        <dbReference type="Proteomes" id="UP000297703"/>
    </source>
</evidence>
<comment type="caution">
    <text evidence="2">The sequence shown here is derived from an EMBL/GenBank/DDBJ whole genome shotgun (WGS) entry which is preliminary data.</text>
</comment>
<sequence length="192" mass="19805">MGQLPQACPPHCPCPTSHRSSNVTYSLGPLRLWAVAGRMAAAYTALMDTAPEDTRLLVDMAPEHTGPVGTAQALEGTGPAESPAGCKVLAGTGAVDRVLPGRGAVRRLAGQEAAAQGRQGLEWGSHRPTPGSSSRGTCSQALTAASVLRRKHTERALEALLLSPPHCQPVTARGAPQSPASQAAPGTHPFWS</sequence>
<feature type="compositionally biased region" description="Low complexity" evidence="1">
    <location>
        <begin position="175"/>
        <end position="185"/>
    </location>
</feature>
<organism evidence="2 3">
    <name type="scientific">Platysternon megacephalum</name>
    <name type="common">big-headed turtle</name>
    <dbReference type="NCBI Taxonomy" id="55544"/>
    <lineage>
        <taxon>Eukaryota</taxon>
        <taxon>Metazoa</taxon>
        <taxon>Chordata</taxon>
        <taxon>Craniata</taxon>
        <taxon>Vertebrata</taxon>
        <taxon>Euteleostomi</taxon>
        <taxon>Archelosauria</taxon>
        <taxon>Testudinata</taxon>
        <taxon>Testudines</taxon>
        <taxon>Cryptodira</taxon>
        <taxon>Durocryptodira</taxon>
        <taxon>Testudinoidea</taxon>
        <taxon>Platysternidae</taxon>
        <taxon>Platysternon</taxon>
    </lineage>
</organism>
<dbReference type="AlphaFoldDB" id="A0A4D9DHC4"/>
<feature type="region of interest" description="Disordered" evidence="1">
    <location>
        <begin position="168"/>
        <end position="192"/>
    </location>
</feature>
<name>A0A4D9DHC4_9SAUR</name>
<reference evidence="2 3" key="2">
    <citation type="submission" date="2019-04" db="EMBL/GenBank/DDBJ databases">
        <title>The genome sequence of big-headed turtle.</title>
        <authorList>
            <person name="Gong S."/>
        </authorList>
    </citation>
    <scope>NUCLEOTIDE SEQUENCE [LARGE SCALE GENOMIC DNA]</scope>
    <source>
        <strain evidence="2">DO16091913</strain>
        <tissue evidence="2">Muscle</tissue>
    </source>
</reference>
<evidence type="ECO:0000313" key="2">
    <source>
        <dbReference type="EMBL" id="TFJ96895.1"/>
    </source>
</evidence>
<evidence type="ECO:0000256" key="1">
    <source>
        <dbReference type="SAM" id="MobiDB-lite"/>
    </source>
</evidence>
<dbReference type="EMBL" id="QXTE01000564">
    <property type="protein sequence ID" value="TFJ96895.1"/>
    <property type="molecule type" value="Genomic_DNA"/>
</dbReference>
<dbReference type="Proteomes" id="UP000297703">
    <property type="component" value="Unassembled WGS sequence"/>
</dbReference>
<proteinExistence type="predicted"/>
<keyword evidence="3" id="KW-1185">Reference proteome</keyword>
<feature type="region of interest" description="Disordered" evidence="1">
    <location>
        <begin position="111"/>
        <end position="138"/>
    </location>
</feature>
<protein>
    <submittedName>
        <fullName evidence="2">UDP pyrophosphate synthase</fullName>
    </submittedName>
</protein>
<gene>
    <name evidence="2" type="ORF">DR999_PMT21300</name>
</gene>